<comment type="caution">
    <text evidence="3">The sequence shown here is derived from an EMBL/GenBank/DDBJ whole genome shotgun (WGS) entry which is preliminary data.</text>
</comment>
<dbReference type="InterPro" id="IPR009091">
    <property type="entry name" value="RCC1/BLIP-II"/>
</dbReference>
<proteinExistence type="predicted"/>
<reference evidence="3" key="2">
    <citation type="journal article" date="2022" name="Hortic Res">
        <title>The genome of Dioscorea zingiberensis sheds light on the biosynthesis, origin and evolution of the medicinally important diosgenin saponins.</title>
        <authorList>
            <person name="Li Y."/>
            <person name="Tan C."/>
            <person name="Li Z."/>
            <person name="Guo J."/>
            <person name="Li S."/>
            <person name="Chen X."/>
            <person name="Wang C."/>
            <person name="Dai X."/>
            <person name="Yang H."/>
            <person name="Song W."/>
            <person name="Hou L."/>
            <person name="Xu J."/>
            <person name="Tong Z."/>
            <person name="Xu A."/>
            <person name="Yuan X."/>
            <person name="Wang W."/>
            <person name="Yang Q."/>
            <person name="Chen L."/>
            <person name="Sun Z."/>
            <person name="Wang K."/>
            <person name="Pan B."/>
            <person name="Chen J."/>
            <person name="Bao Y."/>
            <person name="Liu F."/>
            <person name="Qi X."/>
            <person name="Gang D.R."/>
            <person name="Wen J."/>
            <person name="Li J."/>
        </authorList>
    </citation>
    <scope>NUCLEOTIDE SEQUENCE</scope>
    <source>
        <strain evidence="3">Dzin_1.0</strain>
    </source>
</reference>
<name>A0A9D5CR01_9LILI</name>
<organism evidence="3 4">
    <name type="scientific">Dioscorea zingiberensis</name>
    <dbReference type="NCBI Taxonomy" id="325984"/>
    <lineage>
        <taxon>Eukaryota</taxon>
        <taxon>Viridiplantae</taxon>
        <taxon>Streptophyta</taxon>
        <taxon>Embryophyta</taxon>
        <taxon>Tracheophyta</taxon>
        <taxon>Spermatophyta</taxon>
        <taxon>Magnoliopsida</taxon>
        <taxon>Liliopsida</taxon>
        <taxon>Dioscoreales</taxon>
        <taxon>Dioscoreaceae</taxon>
        <taxon>Dioscorea</taxon>
    </lineage>
</organism>
<dbReference type="OrthoDB" id="5981550at2759"/>
<dbReference type="InterPro" id="IPR051210">
    <property type="entry name" value="Ub_ligase/GEF_domain"/>
</dbReference>
<accession>A0A9D5CR01</accession>
<dbReference type="EMBL" id="JAGGNH010000003">
    <property type="protein sequence ID" value="KAJ0977332.1"/>
    <property type="molecule type" value="Genomic_DNA"/>
</dbReference>
<dbReference type="PROSITE" id="PS50012">
    <property type="entry name" value="RCC1_3"/>
    <property type="match status" value="2"/>
</dbReference>
<dbReference type="Proteomes" id="UP001085076">
    <property type="component" value="Miscellaneous, Linkage group lg03"/>
</dbReference>
<protein>
    <submittedName>
        <fullName evidence="3">Uncharacterized protein</fullName>
    </submittedName>
</protein>
<dbReference type="AlphaFoldDB" id="A0A9D5CR01"/>
<dbReference type="PANTHER" id="PTHR22870">
    <property type="entry name" value="REGULATOR OF CHROMOSOME CONDENSATION"/>
    <property type="match status" value="1"/>
</dbReference>
<reference evidence="3" key="1">
    <citation type="submission" date="2021-03" db="EMBL/GenBank/DDBJ databases">
        <authorList>
            <person name="Li Z."/>
            <person name="Yang C."/>
        </authorList>
    </citation>
    <scope>NUCLEOTIDE SEQUENCE</scope>
    <source>
        <strain evidence="3">Dzin_1.0</strain>
        <tissue evidence="3">Leaf</tissue>
    </source>
</reference>
<evidence type="ECO:0000313" key="3">
    <source>
        <dbReference type="EMBL" id="KAJ0977332.1"/>
    </source>
</evidence>
<gene>
    <name evidence="3" type="ORF">J5N97_012806</name>
</gene>
<evidence type="ECO:0000313" key="4">
    <source>
        <dbReference type="Proteomes" id="UP001085076"/>
    </source>
</evidence>
<feature type="repeat" description="RCC1" evidence="2">
    <location>
        <begin position="245"/>
        <end position="296"/>
    </location>
</feature>
<keyword evidence="1" id="KW-0677">Repeat</keyword>
<keyword evidence="4" id="KW-1185">Reference proteome</keyword>
<dbReference type="InterPro" id="IPR000408">
    <property type="entry name" value="Reg_chr_condens"/>
</dbReference>
<dbReference type="SUPFAM" id="SSF50985">
    <property type="entry name" value="RCC1/BLIP-II"/>
    <property type="match status" value="2"/>
</dbReference>
<dbReference type="PANTHER" id="PTHR22870:SF24">
    <property type="entry name" value="REGULATOR OF CHROMOSOME CONDENSATION (RCC1) FAMILY PROTEIN"/>
    <property type="match status" value="1"/>
</dbReference>
<sequence>MGVEEVLNSEAHEASAPISITDLPPSHVGGRGVAIGGVFADCSSDFLLCVSLGHCKAWQCPMDATTSGATPPIQYHNIIDQSLSLIMPLQQTCQHVQRHCFDTNSTRGEFPLAVNPGLLLHVLTSCHLDPEDLANFEATCTIFRQPANFASDSELSISELAAFDVLGQLGNGTLEVERKPRLVRSLQDIRIIQAAVGAGRTLLISDTGQVYAFGKDAFGEVEYVADWSKMISARAWHAALLKQDGRVCTWGWGYHGCLGHGDEEFVVTPKLVEALSEIKVVYVAIGDYATFVSVYSIGCGLDGKLGYGYRTDEKTRWKSIYLGMGHHIGLSHGDEEFVVMPKVVEALNGKLGDGFKIDEKYPRSVHSIGYGLDGELRHGSNTDEKSVYFVCCDLDRKLWHSFRTDEKYPRLIEQLQALHLQPKMILAGAWHAALLGLGNHYCLGLGDEEFVVTPKVVEALSEIKVVYVTIDGKFGHGSRTDEKYPRLIDQFQALHLQPKMISTEAWDVVLLGQDGRYEMEECALEDRSSRLLGHEDEEFVVTPKVVEASCEIKVVHGARVYSISCGLDGKLWHGSRTNEMSVYSIGCGLDRELGHGSSTDEKYPRLIEHFQALHLQLKMIFSRSLAYYSFGTRWKSVHLGMGRHGSLGHGDEEFVVMPKVVEALSKIKVVYVAIGEYTLLVVV</sequence>
<dbReference type="Gene3D" id="2.130.10.30">
    <property type="entry name" value="Regulator of chromosome condensation 1/beta-lactamase-inhibitor protein II"/>
    <property type="match status" value="4"/>
</dbReference>
<dbReference type="Pfam" id="PF00415">
    <property type="entry name" value="RCC1"/>
    <property type="match status" value="3"/>
</dbReference>
<evidence type="ECO:0000256" key="1">
    <source>
        <dbReference type="ARBA" id="ARBA00022737"/>
    </source>
</evidence>
<evidence type="ECO:0000256" key="2">
    <source>
        <dbReference type="PROSITE-ProRule" id="PRU00235"/>
    </source>
</evidence>
<feature type="repeat" description="RCC1" evidence="2">
    <location>
        <begin position="634"/>
        <end position="683"/>
    </location>
</feature>